<reference evidence="4" key="1">
    <citation type="submission" date="2017-10" db="EMBL/GenBank/DDBJ databases">
        <title>Rapid genome shrinkage in a self-fertile nematode reveals novel sperm competition proteins.</title>
        <authorList>
            <person name="Yin D."/>
            <person name="Schwarz E.M."/>
            <person name="Thomas C.G."/>
            <person name="Felde R.L."/>
            <person name="Korf I.F."/>
            <person name="Cutter A.D."/>
            <person name="Schartner C.M."/>
            <person name="Ralston E.J."/>
            <person name="Meyer B.J."/>
            <person name="Haag E.S."/>
        </authorList>
    </citation>
    <scope>NUCLEOTIDE SEQUENCE [LARGE SCALE GENOMIC DNA]</scope>
    <source>
        <strain evidence="4">JU1422</strain>
    </source>
</reference>
<keyword evidence="2" id="KW-0812">Transmembrane</keyword>
<organism evidence="3 4">
    <name type="scientific">Caenorhabditis nigoni</name>
    <dbReference type="NCBI Taxonomy" id="1611254"/>
    <lineage>
        <taxon>Eukaryota</taxon>
        <taxon>Metazoa</taxon>
        <taxon>Ecdysozoa</taxon>
        <taxon>Nematoda</taxon>
        <taxon>Chromadorea</taxon>
        <taxon>Rhabditida</taxon>
        <taxon>Rhabditina</taxon>
        <taxon>Rhabditomorpha</taxon>
        <taxon>Rhabditoidea</taxon>
        <taxon>Rhabditidae</taxon>
        <taxon>Peloderinae</taxon>
        <taxon>Caenorhabditis</taxon>
    </lineage>
</organism>
<evidence type="ECO:0000313" key="3">
    <source>
        <dbReference type="EMBL" id="PIC51755.1"/>
    </source>
</evidence>
<proteinExistence type="predicted"/>
<keyword evidence="2" id="KW-0472">Membrane</keyword>
<dbReference type="EMBL" id="PDUG01000001">
    <property type="protein sequence ID" value="PIC51755.1"/>
    <property type="molecule type" value="Genomic_DNA"/>
</dbReference>
<feature type="region of interest" description="Disordered" evidence="1">
    <location>
        <begin position="148"/>
        <end position="170"/>
    </location>
</feature>
<feature type="compositionally biased region" description="Polar residues" evidence="1">
    <location>
        <begin position="154"/>
        <end position="170"/>
    </location>
</feature>
<evidence type="ECO:0000256" key="1">
    <source>
        <dbReference type="SAM" id="MobiDB-lite"/>
    </source>
</evidence>
<keyword evidence="4" id="KW-1185">Reference proteome</keyword>
<gene>
    <name evidence="3" type="primary">Cni-T23G11.1</name>
    <name evidence="3" type="synonym">Cnig_chr_I.g214</name>
    <name evidence="3" type="ORF">B9Z55_000214</name>
</gene>
<feature type="transmembrane region" description="Helical" evidence="2">
    <location>
        <begin position="72"/>
        <end position="97"/>
    </location>
</feature>
<name>A0A2G5VIY3_9PELO</name>
<accession>A0A2G5VIY3</accession>
<keyword evidence="2" id="KW-1133">Transmembrane helix</keyword>
<dbReference type="STRING" id="1611254.A0A2G5VIY3"/>
<protein>
    <submittedName>
        <fullName evidence="3">Uncharacterized protein</fullName>
    </submittedName>
</protein>
<sequence>MAVSVDSTTQQSEIRTACAGPQITDAELRTAVNSTLRSRGKASTRTALSTATAIPTGVSYDKMVSAFTTITFSYILLAITTYVQATVSLFHVAYFSYRNPTVSKDLIKTAAHLLKTSYDNKLLTGTEIVEVTHNSIIAPMARHNQKYHQEENQRTAQLQTMRTTSTAVSQ</sequence>
<dbReference type="Proteomes" id="UP000230233">
    <property type="component" value="Chromosome I"/>
</dbReference>
<evidence type="ECO:0000256" key="2">
    <source>
        <dbReference type="SAM" id="Phobius"/>
    </source>
</evidence>
<comment type="caution">
    <text evidence="3">The sequence shown here is derived from an EMBL/GenBank/DDBJ whole genome shotgun (WGS) entry which is preliminary data.</text>
</comment>
<dbReference type="AlphaFoldDB" id="A0A2G5VIY3"/>
<evidence type="ECO:0000313" key="4">
    <source>
        <dbReference type="Proteomes" id="UP000230233"/>
    </source>
</evidence>
<dbReference type="OrthoDB" id="5811923at2759"/>